<comment type="caution">
    <text evidence="1">The sequence shown here is derived from an EMBL/GenBank/DDBJ whole genome shotgun (WGS) entry which is preliminary data.</text>
</comment>
<protein>
    <submittedName>
        <fullName evidence="1">Uncharacterized protein</fullName>
    </submittedName>
</protein>
<dbReference type="RefSeq" id="WP_122919942.1">
    <property type="nucleotide sequence ID" value="NZ_RHHQ01000017.1"/>
</dbReference>
<evidence type="ECO:0000313" key="2">
    <source>
        <dbReference type="Proteomes" id="UP000271031"/>
    </source>
</evidence>
<evidence type="ECO:0000313" key="1">
    <source>
        <dbReference type="EMBL" id="RNB84660.1"/>
    </source>
</evidence>
<keyword evidence="2" id="KW-1185">Reference proteome</keyword>
<dbReference type="EMBL" id="RHHQ01000017">
    <property type="protein sequence ID" value="RNB84660.1"/>
    <property type="molecule type" value="Genomic_DNA"/>
</dbReference>
<reference evidence="1 2" key="1">
    <citation type="submission" date="2018-10" db="EMBL/GenBank/DDBJ databases">
        <title>Phylogenomics of Brevibacillus.</title>
        <authorList>
            <person name="Dunlap C."/>
        </authorList>
    </citation>
    <scope>NUCLEOTIDE SEQUENCE [LARGE SCALE GENOMIC DNA]</scope>
    <source>
        <strain evidence="1 2">JCM 15716</strain>
    </source>
</reference>
<proteinExistence type="predicted"/>
<gene>
    <name evidence="1" type="ORF">EDM56_21385</name>
</gene>
<name>A0A3M8D948_9BACL</name>
<dbReference type="AlphaFoldDB" id="A0A3M8D948"/>
<dbReference type="Proteomes" id="UP000271031">
    <property type="component" value="Unassembled WGS sequence"/>
</dbReference>
<accession>A0A3M8D948</accession>
<sequence>MPKQTVANQEQLSPEFVKWLRTTKNMRTKQISRQPELVKQYQKEFQRETAPRRARKGLLSFSMPNLNMMDILNHVNRAQQVLSVIQNLQTVLPTLGAKGLPGSKNIDQ</sequence>
<organism evidence="1 2">
    <name type="scientific">Brevibacillus fluminis</name>
    <dbReference type="NCBI Taxonomy" id="511487"/>
    <lineage>
        <taxon>Bacteria</taxon>
        <taxon>Bacillati</taxon>
        <taxon>Bacillota</taxon>
        <taxon>Bacilli</taxon>
        <taxon>Bacillales</taxon>
        <taxon>Paenibacillaceae</taxon>
        <taxon>Brevibacillus</taxon>
    </lineage>
</organism>